<evidence type="ECO:0000313" key="19">
    <source>
        <dbReference type="EMBL" id="MCG2461497.1"/>
    </source>
</evidence>
<dbReference type="PROSITE" id="PS00041">
    <property type="entry name" value="HTH_ARAC_FAMILY_1"/>
    <property type="match status" value="1"/>
</dbReference>
<dbReference type="Proteomes" id="UP001200642">
    <property type="component" value="Unassembled WGS sequence"/>
</dbReference>
<dbReference type="InterPro" id="IPR015943">
    <property type="entry name" value="WD40/YVTN_repeat-like_dom_sf"/>
</dbReference>
<evidence type="ECO:0000256" key="15">
    <source>
        <dbReference type="SAM" id="SignalP"/>
    </source>
</evidence>
<dbReference type="PANTHER" id="PTHR43547">
    <property type="entry name" value="TWO-COMPONENT HISTIDINE KINASE"/>
    <property type="match status" value="1"/>
</dbReference>
<evidence type="ECO:0000256" key="1">
    <source>
        <dbReference type="ARBA" id="ARBA00000085"/>
    </source>
</evidence>
<dbReference type="PROSITE" id="PS50110">
    <property type="entry name" value="RESPONSE_REGULATORY"/>
    <property type="match status" value="1"/>
</dbReference>
<dbReference type="CDD" id="cd00082">
    <property type="entry name" value="HisKA"/>
    <property type="match status" value="1"/>
</dbReference>
<dbReference type="InterPro" id="IPR011006">
    <property type="entry name" value="CheY-like_superfamily"/>
</dbReference>
<reference evidence="19" key="1">
    <citation type="submission" date="2023-02" db="EMBL/GenBank/DDBJ databases">
        <title>Genome of Flavobacteriaceae gen. nov. sp. strain F89.</title>
        <authorList>
            <person name="Wang Y."/>
        </authorList>
    </citation>
    <scope>NUCLEOTIDE SEQUENCE</scope>
    <source>
        <strain evidence="19">F89</strain>
    </source>
</reference>
<dbReference type="InterPro" id="IPR004358">
    <property type="entry name" value="Sig_transdc_His_kin-like_C"/>
</dbReference>
<dbReference type="PROSITE" id="PS50109">
    <property type="entry name" value="HIS_KIN"/>
    <property type="match status" value="1"/>
</dbReference>
<organism evidence="19 20">
    <name type="scientific">Cerina litoralis</name>
    <dbReference type="NCBI Taxonomy" id="2874477"/>
    <lineage>
        <taxon>Bacteria</taxon>
        <taxon>Pseudomonadati</taxon>
        <taxon>Bacteroidota</taxon>
        <taxon>Flavobacteriia</taxon>
        <taxon>Flavobacteriales</taxon>
        <taxon>Flavobacteriaceae</taxon>
        <taxon>Cerina</taxon>
    </lineage>
</organism>
<dbReference type="PRINTS" id="PR00344">
    <property type="entry name" value="BCTRLSENSOR"/>
</dbReference>
<dbReference type="Pfam" id="PF02518">
    <property type="entry name" value="HATPase_c"/>
    <property type="match status" value="1"/>
</dbReference>
<feature type="chain" id="PRO_5042252393" description="histidine kinase" evidence="15">
    <location>
        <begin position="24"/>
        <end position="1338"/>
    </location>
</feature>
<dbReference type="SUPFAM" id="SSF47384">
    <property type="entry name" value="Homodimeric domain of signal transducing histidine kinase"/>
    <property type="match status" value="1"/>
</dbReference>
<dbReference type="CDD" id="cd17574">
    <property type="entry name" value="REC_OmpR"/>
    <property type="match status" value="1"/>
</dbReference>
<keyword evidence="15" id="KW-0732">Signal</keyword>
<feature type="transmembrane region" description="Helical" evidence="14">
    <location>
        <begin position="777"/>
        <end position="799"/>
    </location>
</feature>
<dbReference type="SUPFAM" id="SSF69322">
    <property type="entry name" value="Tricorn protease domain 2"/>
    <property type="match status" value="1"/>
</dbReference>
<dbReference type="InterPro" id="IPR005467">
    <property type="entry name" value="His_kinase_dom"/>
</dbReference>
<evidence type="ECO:0000259" key="18">
    <source>
        <dbReference type="PROSITE" id="PS50110"/>
    </source>
</evidence>
<keyword evidence="3 12" id="KW-0597">Phosphoprotein</keyword>
<dbReference type="SUPFAM" id="SSF63829">
    <property type="entry name" value="Calcium-dependent phosphotriesterase"/>
    <property type="match status" value="1"/>
</dbReference>
<feature type="domain" description="Response regulatory" evidence="18">
    <location>
        <begin position="1085"/>
        <end position="1200"/>
    </location>
</feature>
<evidence type="ECO:0000256" key="3">
    <source>
        <dbReference type="ARBA" id="ARBA00022553"/>
    </source>
</evidence>
<evidence type="ECO:0000259" key="17">
    <source>
        <dbReference type="PROSITE" id="PS50109"/>
    </source>
</evidence>
<evidence type="ECO:0000256" key="12">
    <source>
        <dbReference type="PROSITE-ProRule" id="PRU00169"/>
    </source>
</evidence>
<evidence type="ECO:0000256" key="7">
    <source>
        <dbReference type="ARBA" id="ARBA00022840"/>
    </source>
</evidence>
<evidence type="ECO:0000256" key="14">
    <source>
        <dbReference type="SAM" id="Phobius"/>
    </source>
</evidence>
<evidence type="ECO:0000256" key="9">
    <source>
        <dbReference type="ARBA" id="ARBA00023015"/>
    </source>
</evidence>
<dbReference type="SMART" id="SM00387">
    <property type="entry name" value="HATPase_c"/>
    <property type="match status" value="1"/>
</dbReference>
<feature type="signal peptide" evidence="15">
    <location>
        <begin position="1"/>
        <end position="23"/>
    </location>
</feature>
<keyword evidence="5" id="KW-0547">Nucleotide-binding</keyword>
<dbReference type="InterPro" id="IPR011110">
    <property type="entry name" value="Reg_prop"/>
</dbReference>
<dbReference type="FunFam" id="1.10.287.130:FF:000045">
    <property type="entry name" value="Two-component system sensor histidine kinase/response regulator"/>
    <property type="match status" value="1"/>
</dbReference>
<keyword evidence="14" id="KW-0472">Membrane</keyword>
<dbReference type="Gene3D" id="3.30.565.10">
    <property type="entry name" value="Histidine kinase-like ATPase, C-terminal domain"/>
    <property type="match status" value="1"/>
</dbReference>
<protein>
    <recommendedName>
        <fullName evidence="2">histidine kinase</fullName>
        <ecNumber evidence="2">2.7.13.3</ecNumber>
    </recommendedName>
</protein>
<keyword evidence="6" id="KW-0418">Kinase</keyword>
<dbReference type="SMART" id="SM00388">
    <property type="entry name" value="HisKA"/>
    <property type="match status" value="1"/>
</dbReference>
<keyword evidence="9" id="KW-0805">Transcription regulation</keyword>
<dbReference type="SUPFAM" id="SSF55874">
    <property type="entry name" value="ATPase domain of HSP90 chaperone/DNA topoisomerase II/histidine kinase"/>
    <property type="match status" value="1"/>
</dbReference>
<dbReference type="InterPro" id="IPR013783">
    <property type="entry name" value="Ig-like_fold"/>
</dbReference>
<comment type="catalytic activity">
    <reaction evidence="1">
        <text>ATP + protein L-histidine = ADP + protein N-phospho-L-histidine.</text>
        <dbReference type="EC" id="2.7.13.3"/>
    </reaction>
</comment>
<accession>A0AAE3EXG7</accession>
<dbReference type="InterPro" id="IPR018062">
    <property type="entry name" value="HTH_AraC-typ_CS"/>
</dbReference>
<dbReference type="InterPro" id="IPR036890">
    <property type="entry name" value="HATPase_C_sf"/>
</dbReference>
<dbReference type="Gene3D" id="1.10.10.60">
    <property type="entry name" value="Homeodomain-like"/>
    <property type="match status" value="1"/>
</dbReference>
<dbReference type="Pfam" id="PF12833">
    <property type="entry name" value="HTH_18"/>
    <property type="match status" value="1"/>
</dbReference>
<dbReference type="SUPFAM" id="SSF50978">
    <property type="entry name" value="WD40 repeat-like"/>
    <property type="match status" value="1"/>
</dbReference>
<dbReference type="PANTHER" id="PTHR43547:SF2">
    <property type="entry name" value="HYBRID SIGNAL TRANSDUCTION HISTIDINE KINASE C"/>
    <property type="match status" value="1"/>
</dbReference>
<gene>
    <name evidence="19" type="ORF">K8352_12110</name>
</gene>
<dbReference type="FunFam" id="3.30.565.10:FF:000037">
    <property type="entry name" value="Hybrid sensor histidine kinase/response regulator"/>
    <property type="match status" value="1"/>
</dbReference>
<keyword evidence="13" id="KW-0175">Coiled coil</keyword>
<dbReference type="Gene3D" id="1.10.287.130">
    <property type="match status" value="1"/>
</dbReference>
<feature type="coiled-coil region" evidence="13">
    <location>
        <begin position="1189"/>
        <end position="1216"/>
    </location>
</feature>
<dbReference type="Pfam" id="PF07495">
    <property type="entry name" value="Y_Y_Y"/>
    <property type="match status" value="1"/>
</dbReference>
<keyword evidence="14" id="KW-0812">Transmembrane</keyword>
<dbReference type="SMART" id="SM00342">
    <property type="entry name" value="HTH_ARAC"/>
    <property type="match status" value="1"/>
</dbReference>
<dbReference type="InterPro" id="IPR003661">
    <property type="entry name" value="HisK_dim/P_dom"/>
</dbReference>
<keyword evidence="20" id="KW-1185">Reference proteome</keyword>
<feature type="domain" description="Histidine kinase" evidence="17">
    <location>
        <begin position="835"/>
        <end position="1050"/>
    </location>
</feature>
<dbReference type="Gene3D" id="2.60.40.10">
    <property type="entry name" value="Immunoglobulins"/>
    <property type="match status" value="1"/>
</dbReference>
<dbReference type="InterPro" id="IPR011123">
    <property type="entry name" value="Y_Y_Y"/>
</dbReference>
<dbReference type="GO" id="GO:0000155">
    <property type="term" value="F:phosphorelay sensor kinase activity"/>
    <property type="evidence" value="ECO:0007669"/>
    <property type="project" value="InterPro"/>
</dbReference>
<evidence type="ECO:0000256" key="4">
    <source>
        <dbReference type="ARBA" id="ARBA00022679"/>
    </source>
</evidence>
<dbReference type="GO" id="GO:0003700">
    <property type="term" value="F:DNA-binding transcription factor activity"/>
    <property type="evidence" value="ECO:0007669"/>
    <property type="project" value="InterPro"/>
</dbReference>
<dbReference type="InterPro" id="IPR009057">
    <property type="entry name" value="Homeodomain-like_sf"/>
</dbReference>
<evidence type="ECO:0000256" key="8">
    <source>
        <dbReference type="ARBA" id="ARBA00023012"/>
    </source>
</evidence>
<keyword evidence="14" id="KW-1133">Transmembrane helix</keyword>
<keyword evidence="10" id="KW-0238">DNA-binding</keyword>
<sequence length="1338" mass="151517">MRIKGINLRFALLMLFTCNTSYTQIVNYNTKDGLVFNNVDHISEDDEGLVYISTGEGLNIFDGSEFTLFNLHNTDGFSNKVAQTIFLKKGLILIGTRDKGLFVWDKLKKMIIPLILEKEPLESQVGITTLFLDSSGQVWVGNDKGTLFSFPLSDIDSNSSDYILSEAEEITTLSGAILTILEVDQTILIGSKGSKATRIRKANNNYIIDQPIEVAGAASINSIAFAKEILFLGTDKGLFKLMGFAPHENKDVQTLTDSWKLNSTVIRSLSVHRNSIWVGTEGLGIYNFTIDGKELEHFLYDQRKQNNLNSNYVLTSYIDRNNNLWIGTWFGGMNVIDLSEKNYSVVYDAENEKNLFSNIIWAMARLPNGRIFLGTHGNGLGEYIADRKNFKSVASNQEIKSILSLYYDPLTKLLFIGTWGNGIRVYDPNTHKLVNEKYDFELLNQDRIYSIARGPSNNLWIGSSENGLFRLSKDGLQLQKINLPNETAHNPMEIKSIASDSINRRVWAGSIKNGLFSVNLDEGGTIESVKQFESFADEDDKIYVDNLYIRNDGVLWILCRNGIGVLKSNENPKRHPLIDGCVVTGMAADASGNLWASTHKGIFKMDPEAVSATYTLSEYSCYDLFYNPLDNTIITATDDGLLKIKPDEPIRLPPFPTLMFSELHILNQTIVPQTEFHGQVVLPQNLNYCDTIVLPHNSQSFSISFNALAFTGKKKIRMIHRLNNFEKEWRKSNGISNVANYTNVPPGTYELEVKVGHDYLGWNPQSRKLTIIKLKPWWASPLAYLAYALCLAIIIYIIFKEIRTRIQIKQAFKIEKIKQERNQELYQQKLSFFTNVSHDLRTPLTLIIGPLEEMLSNGEIEQKFQKKLMRMHKNGQMLLNIVNQILNFRKAESNIVDLELEQIDLNAFVENICSQFYELAQINDLDFEVSCPDEKLILIADSNKLESILINLISNAIKFTPKYGEVVVQVYSENDYISISVMDTGIGIPKDELDSIFTRFYRSKKSEDLQGNGIGTTLVKKYTEIHNGKIEVHSVENEGTEFIVHFPIIHELSEYPHHVIHSNPEFSMDATPKIVSPSANPKKISVLVIDDSEDIRDYLKEILENEYKVYSADNGKEGLSVTNNNMPDLVITDIMMKGMDGTEVCNQIKSNLNTSHIPVILLTAKTSMDSKIEGFEKGADAYIEKPFNSKFLLTRVKKLIEQKEALKKKMLQSDNLLGEAKPQSVDERFIEKIIGHIETNISESEFSVQSLIENMNMSQDQLYRKIKALTGLSINHFIRLVRLKKAARLLAHGDLTVSEVLFKVGFNNPSYFTRCFKAEFGVLPREYNPSTNLSSIKK</sequence>
<dbReference type="SUPFAM" id="SSF46689">
    <property type="entry name" value="Homeodomain-like"/>
    <property type="match status" value="1"/>
</dbReference>
<evidence type="ECO:0000256" key="11">
    <source>
        <dbReference type="ARBA" id="ARBA00023163"/>
    </source>
</evidence>
<dbReference type="Gene3D" id="3.40.50.2300">
    <property type="match status" value="1"/>
</dbReference>
<dbReference type="Pfam" id="PF00512">
    <property type="entry name" value="HisKA"/>
    <property type="match status" value="1"/>
</dbReference>
<dbReference type="InterPro" id="IPR036322">
    <property type="entry name" value="WD40_repeat_dom_sf"/>
</dbReference>
<dbReference type="InterPro" id="IPR036097">
    <property type="entry name" value="HisK_dim/P_sf"/>
</dbReference>
<evidence type="ECO:0000256" key="6">
    <source>
        <dbReference type="ARBA" id="ARBA00022777"/>
    </source>
</evidence>
<dbReference type="CDD" id="cd00075">
    <property type="entry name" value="HATPase"/>
    <property type="match status" value="1"/>
</dbReference>
<name>A0AAE3EXG7_9FLAO</name>
<proteinExistence type="predicted"/>
<dbReference type="Pfam" id="PF00072">
    <property type="entry name" value="Response_reg"/>
    <property type="match status" value="1"/>
</dbReference>
<evidence type="ECO:0000256" key="10">
    <source>
        <dbReference type="ARBA" id="ARBA00023125"/>
    </source>
</evidence>
<dbReference type="InterPro" id="IPR018060">
    <property type="entry name" value="HTH_AraC"/>
</dbReference>
<evidence type="ECO:0000256" key="13">
    <source>
        <dbReference type="SAM" id="Coils"/>
    </source>
</evidence>
<dbReference type="SMART" id="SM00448">
    <property type="entry name" value="REC"/>
    <property type="match status" value="1"/>
</dbReference>
<evidence type="ECO:0000313" key="20">
    <source>
        <dbReference type="Proteomes" id="UP001200642"/>
    </source>
</evidence>
<dbReference type="SUPFAM" id="SSF52172">
    <property type="entry name" value="CheY-like"/>
    <property type="match status" value="1"/>
</dbReference>
<dbReference type="Pfam" id="PF07494">
    <property type="entry name" value="Reg_prop"/>
    <property type="match status" value="1"/>
</dbReference>
<evidence type="ECO:0000256" key="5">
    <source>
        <dbReference type="ARBA" id="ARBA00022741"/>
    </source>
</evidence>
<dbReference type="EMBL" id="JAIRBC010000016">
    <property type="protein sequence ID" value="MCG2461497.1"/>
    <property type="molecule type" value="Genomic_DNA"/>
</dbReference>
<dbReference type="Gene3D" id="2.130.10.10">
    <property type="entry name" value="YVTN repeat-like/Quinoprotein amine dehydrogenase"/>
    <property type="match status" value="2"/>
</dbReference>
<evidence type="ECO:0000259" key="16">
    <source>
        <dbReference type="PROSITE" id="PS01124"/>
    </source>
</evidence>
<dbReference type="EC" id="2.7.13.3" evidence="2"/>
<dbReference type="PROSITE" id="PS01124">
    <property type="entry name" value="HTH_ARAC_FAMILY_2"/>
    <property type="match status" value="1"/>
</dbReference>
<dbReference type="GO" id="GO:0005524">
    <property type="term" value="F:ATP binding"/>
    <property type="evidence" value="ECO:0007669"/>
    <property type="project" value="UniProtKB-KW"/>
</dbReference>
<feature type="modified residue" description="4-aspartylphosphate" evidence="12">
    <location>
        <position position="1133"/>
    </location>
</feature>
<keyword evidence="4" id="KW-0808">Transferase</keyword>
<dbReference type="RefSeq" id="WP_317902639.1">
    <property type="nucleotide sequence ID" value="NZ_JAIRBC010000016.1"/>
</dbReference>
<keyword evidence="7" id="KW-0067">ATP-binding</keyword>
<keyword evidence="11" id="KW-0804">Transcription</keyword>
<dbReference type="GO" id="GO:0043565">
    <property type="term" value="F:sequence-specific DNA binding"/>
    <property type="evidence" value="ECO:0007669"/>
    <property type="project" value="InterPro"/>
</dbReference>
<keyword evidence="8" id="KW-0902">Two-component regulatory system</keyword>
<feature type="domain" description="HTH araC/xylS-type" evidence="16">
    <location>
        <begin position="1231"/>
        <end position="1330"/>
    </location>
</feature>
<evidence type="ECO:0000256" key="2">
    <source>
        <dbReference type="ARBA" id="ARBA00012438"/>
    </source>
</evidence>
<dbReference type="InterPro" id="IPR001789">
    <property type="entry name" value="Sig_transdc_resp-reg_receiver"/>
</dbReference>
<dbReference type="InterPro" id="IPR003594">
    <property type="entry name" value="HATPase_dom"/>
</dbReference>
<comment type="caution">
    <text evidence="19">The sequence shown here is derived from an EMBL/GenBank/DDBJ whole genome shotgun (WGS) entry which is preliminary data.</text>
</comment>